<reference evidence="2 3" key="1">
    <citation type="journal article" date="2023" name="Plants (Basel)">
        <title>Bridging the Gap: Combining Genomics and Transcriptomics Approaches to Understand Stylosanthes scabra, an Orphan Legume from the Brazilian Caatinga.</title>
        <authorList>
            <person name="Ferreira-Neto J.R.C."/>
            <person name="da Silva M.D."/>
            <person name="Binneck E."/>
            <person name="de Melo N.F."/>
            <person name="da Silva R.H."/>
            <person name="de Melo A.L.T.M."/>
            <person name="Pandolfi V."/>
            <person name="Bustamante F.O."/>
            <person name="Brasileiro-Vidal A.C."/>
            <person name="Benko-Iseppon A.M."/>
        </authorList>
    </citation>
    <scope>NUCLEOTIDE SEQUENCE [LARGE SCALE GENOMIC DNA]</scope>
    <source>
        <tissue evidence="2">Leaves</tissue>
    </source>
</reference>
<accession>A0ABU6QH27</accession>
<dbReference type="EMBL" id="JASCZI010000336">
    <property type="protein sequence ID" value="MED6111138.1"/>
    <property type="molecule type" value="Genomic_DNA"/>
</dbReference>
<protein>
    <submittedName>
        <fullName evidence="2">Uncharacterized protein</fullName>
    </submittedName>
</protein>
<keyword evidence="3" id="KW-1185">Reference proteome</keyword>
<evidence type="ECO:0000313" key="2">
    <source>
        <dbReference type="EMBL" id="MED6111138.1"/>
    </source>
</evidence>
<gene>
    <name evidence="2" type="ORF">PIB30_049713</name>
</gene>
<dbReference type="Proteomes" id="UP001341840">
    <property type="component" value="Unassembled WGS sequence"/>
</dbReference>
<organism evidence="2 3">
    <name type="scientific">Stylosanthes scabra</name>
    <dbReference type="NCBI Taxonomy" id="79078"/>
    <lineage>
        <taxon>Eukaryota</taxon>
        <taxon>Viridiplantae</taxon>
        <taxon>Streptophyta</taxon>
        <taxon>Embryophyta</taxon>
        <taxon>Tracheophyta</taxon>
        <taxon>Spermatophyta</taxon>
        <taxon>Magnoliopsida</taxon>
        <taxon>eudicotyledons</taxon>
        <taxon>Gunneridae</taxon>
        <taxon>Pentapetalae</taxon>
        <taxon>rosids</taxon>
        <taxon>fabids</taxon>
        <taxon>Fabales</taxon>
        <taxon>Fabaceae</taxon>
        <taxon>Papilionoideae</taxon>
        <taxon>50 kb inversion clade</taxon>
        <taxon>dalbergioids sensu lato</taxon>
        <taxon>Dalbergieae</taxon>
        <taxon>Pterocarpus clade</taxon>
        <taxon>Stylosanthes</taxon>
    </lineage>
</organism>
<feature type="region of interest" description="Disordered" evidence="1">
    <location>
        <begin position="26"/>
        <end position="70"/>
    </location>
</feature>
<comment type="caution">
    <text evidence="2">The sequence shown here is derived from an EMBL/GenBank/DDBJ whole genome shotgun (WGS) entry which is preliminary data.</text>
</comment>
<proteinExistence type="predicted"/>
<name>A0ABU6QH27_9FABA</name>
<sequence length="70" mass="7999">MGSGVIYYEYEKREKFEDYNMKAAKMSSPGRLSYPSPTDPELAPDNHRSYFPEDQSSGPDHKRSFTSSIS</sequence>
<evidence type="ECO:0000256" key="1">
    <source>
        <dbReference type="SAM" id="MobiDB-lite"/>
    </source>
</evidence>
<evidence type="ECO:0000313" key="3">
    <source>
        <dbReference type="Proteomes" id="UP001341840"/>
    </source>
</evidence>